<reference evidence="2" key="1">
    <citation type="journal article" date="2020" name="Biosci. Biotechnol. Biochem.">
        <title>Biosynthetic gene cluster identification and biological activity of lucilactaene from Fusarium sp. RK97-94.</title>
        <authorList>
            <person name="Kato S."/>
            <person name="Motoyama T."/>
            <person name="Futamura Y."/>
            <person name="Uramoto M."/>
            <person name="Nogawa T."/>
            <person name="Hayashi T."/>
            <person name="Hirota H."/>
            <person name="Tanaka A."/>
            <person name="Takahashi-Ando N."/>
            <person name="Kamakura T."/>
            <person name="Osada H."/>
        </authorList>
    </citation>
    <scope>NUCLEOTIDE SEQUENCE</scope>
    <source>
        <strain evidence="2">RK97-94</strain>
    </source>
</reference>
<evidence type="ECO:0000313" key="2">
    <source>
        <dbReference type="EMBL" id="BBQ09588.1"/>
    </source>
</evidence>
<protein>
    <recommendedName>
        <fullName evidence="3">Integral membrane protein</fullName>
    </recommendedName>
</protein>
<feature type="transmembrane region" description="Helical" evidence="1">
    <location>
        <begin position="63"/>
        <end position="83"/>
    </location>
</feature>
<dbReference type="EMBL" id="LC515193">
    <property type="protein sequence ID" value="BBQ09588.1"/>
    <property type="molecule type" value="Genomic_DNA"/>
</dbReference>
<keyword evidence="1" id="KW-0812">Transmembrane</keyword>
<proteinExistence type="predicted"/>
<evidence type="ECO:0008006" key="3">
    <source>
        <dbReference type="Google" id="ProtNLM"/>
    </source>
</evidence>
<keyword evidence="1" id="KW-1133">Transmembrane helix</keyword>
<organism evidence="2">
    <name type="scientific">Fusarium sp</name>
    <dbReference type="NCBI Taxonomy" id="29916"/>
    <lineage>
        <taxon>Eukaryota</taxon>
        <taxon>Fungi</taxon>
        <taxon>Dikarya</taxon>
        <taxon>Ascomycota</taxon>
        <taxon>Pezizomycotina</taxon>
        <taxon>Sordariomycetes</taxon>
        <taxon>Hypocreomycetidae</taxon>
        <taxon>Hypocreales</taxon>
        <taxon>Nectriaceae</taxon>
        <taxon>Fusarium</taxon>
    </lineage>
</organism>
<feature type="transmembrane region" description="Helical" evidence="1">
    <location>
        <begin position="12"/>
        <end position="29"/>
    </location>
</feature>
<keyword evidence="1" id="KW-0472">Membrane</keyword>
<dbReference type="AlphaFoldDB" id="A0A6J4B570"/>
<name>A0A6J4B570_FUSSX</name>
<sequence>MASGLFFDPLVALRAAPLISTTCSLLYAWDQHFFLGLLNRPENRATSKPLLQSYFTTFFHRGLPFVVSLVAVSTWTGVANLYIQRPALQARGSVWWYVSGTALAVGHLLFVPWIAPSCQTIMEGTDVNRSLDEWLTLNSRRMLSVDLAAWAAFVVAAVKTLRV</sequence>
<accession>A0A6J4B570</accession>
<feature type="transmembrane region" description="Helical" evidence="1">
    <location>
        <begin position="95"/>
        <end position="115"/>
    </location>
</feature>
<evidence type="ECO:0000256" key="1">
    <source>
        <dbReference type="SAM" id="Phobius"/>
    </source>
</evidence>